<dbReference type="Proteomes" id="UP000199140">
    <property type="component" value="Unassembled WGS sequence"/>
</dbReference>
<sequence>MIVRAALACTALAIATTPALGPIEVEAYGPSSGWFCTSVRDWQAVMRRDHRDADRSLPEIERRCHLPRGEVSR</sequence>
<evidence type="ECO:0000313" key="2">
    <source>
        <dbReference type="EMBL" id="APT31896.1"/>
    </source>
</evidence>
<feature type="signal peptide" evidence="1">
    <location>
        <begin position="1"/>
        <end position="21"/>
    </location>
</feature>
<keyword evidence="1" id="KW-0732">Signal</keyword>
<feature type="chain" id="PRO_5042263436" description="Secreted protein" evidence="1">
    <location>
        <begin position="22"/>
        <end position="73"/>
    </location>
</feature>
<reference evidence="3 5" key="2">
    <citation type="submission" date="2016-10" db="EMBL/GenBank/DDBJ databases">
        <authorList>
            <person name="Varghese N."/>
            <person name="Submissions S."/>
        </authorList>
    </citation>
    <scope>NUCLEOTIDE SEQUENCE [LARGE SCALE GENOMIC DNA]</scope>
    <source>
        <strain evidence="3 5">CBMB27</strain>
    </source>
</reference>
<evidence type="ECO:0000313" key="5">
    <source>
        <dbReference type="Proteomes" id="UP000199140"/>
    </source>
</evidence>
<evidence type="ECO:0000256" key="1">
    <source>
        <dbReference type="SAM" id="SignalP"/>
    </source>
</evidence>
<dbReference type="RefSeq" id="WP_075380546.1">
    <property type="nucleotide sequence ID" value="NZ_CP015367.1"/>
</dbReference>
<dbReference type="AlphaFoldDB" id="A0AAE8L6Z8"/>
<dbReference type="KEGG" id="mphy:MCBMB27_02605"/>
<proteinExistence type="predicted"/>
<dbReference type="EMBL" id="FOPK01000012">
    <property type="protein sequence ID" value="SFH01941.1"/>
    <property type="molecule type" value="Genomic_DNA"/>
</dbReference>
<evidence type="ECO:0000313" key="3">
    <source>
        <dbReference type="EMBL" id="SFH01941.1"/>
    </source>
</evidence>
<evidence type="ECO:0008006" key="6">
    <source>
        <dbReference type="Google" id="ProtNLM"/>
    </source>
</evidence>
<name>A0AAE8L6Z8_9HYPH</name>
<protein>
    <recommendedName>
        <fullName evidence="6">Secreted protein</fullName>
    </recommendedName>
</protein>
<evidence type="ECO:0000313" key="4">
    <source>
        <dbReference type="Proteomes" id="UP000185487"/>
    </source>
</evidence>
<dbReference type="EMBL" id="CP015367">
    <property type="protein sequence ID" value="APT31896.1"/>
    <property type="molecule type" value="Genomic_DNA"/>
</dbReference>
<accession>A0AAE8L6Z8</accession>
<reference evidence="2 4" key="1">
    <citation type="submission" date="2016-04" db="EMBL/GenBank/DDBJ databases">
        <title>Complete genome sequencing and analysis of CBMB27, Methylobacterium phyllosphaerae isolated from leaf tissues of rice (Oryza sativa L.).</title>
        <authorList>
            <person name="Lee Y."/>
            <person name="Hwangbo K."/>
            <person name="Chung H."/>
            <person name="Yoo J."/>
            <person name="Kim K.Y."/>
            <person name="Sa T.M."/>
            <person name="Um Y."/>
            <person name="Madhaiyan M."/>
        </authorList>
    </citation>
    <scope>NUCLEOTIDE SEQUENCE [LARGE SCALE GENOMIC DNA]</scope>
    <source>
        <strain evidence="2 4">CBMB27</strain>
    </source>
</reference>
<keyword evidence="4" id="KW-1185">Reference proteome</keyword>
<dbReference type="Proteomes" id="UP000185487">
    <property type="component" value="Chromosome"/>
</dbReference>
<gene>
    <name evidence="2" type="ORF">MCBMB27_02605</name>
    <name evidence="3" type="ORF">SAMN05192567_11262</name>
</gene>
<organism evidence="3 5">
    <name type="scientific">Methylobacterium phyllosphaerae</name>
    <dbReference type="NCBI Taxonomy" id="418223"/>
    <lineage>
        <taxon>Bacteria</taxon>
        <taxon>Pseudomonadati</taxon>
        <taxon>Pseudomonadota</taxon>
        <taxon>Alphaproteobacteria</taxon>
        <taxon>Hyphomicrobiales</taxon>
        <taxon>Methylobacteriaceae</taxon>
        <taxon>Methylobacterium</taxon>
    </lineage>
</organism>